<comment type="caution">
    <text evidence="2">The sequence shown here is derived from an EMBL/GenBank/DDBJ whole genome shotgun (WGS) entry which is preliminary data.</text>
</comment>
<sequence length="81" mass="9465">MNDKELVHKMQTYVKEIRNELAVIEKARARIERQYETTLKMLDEDLAALRTKCPHLETTYHPDASGNNDSWNECNLCGKEL</sequence>
<keyword evidence="1" id="KW-0175">Coiled coil</keyword>
<accession>A0A0F8ZWW3</accession>
<reference evidence="2" key="1">
    <citation type="journal article" date="2015" name="Nature">
        <title>Complex archaea that bridge the gap between prokaryotes and eukaryotes.</title>
        <authorList>
            <person name="Spang A."/>
            <person name="Saw J.H."/>
            <person name="Jorgensen S.L."/>
            <person name="Zaremba-Niedzwiedzka K."/>
            <person name="Martijn J."/>
            <person name="Lind A.E."/>
            <person name="van Eijk R."/>
            <person name="Schleper C."/>
            <person name="Guy L."/>
            <person name="Ettema T.J."/>
        </authorList>
    </citation>
    <scope>NUCLEOTIDE SEQUENCE</scope>
</reference>
<protein>
    <submittedName>
        <fullName evidence="2">Uncharacterized protein</fullName>
    </submittedName>
</protein>
<evidence type="ECO:0000313" key="2">
    <source>
        <dbReference type="EMBL" id="KKK98382.1"/>
    </source>
</evidence>
<dbReference type="AlphaFoldDB" id="A0A0F8ZWW3"/>
<evidence type="ECO:0000256" key="1">
    <source>
        <dbReference type="SAM" id="Coils"/>
    </source>
</evidence>
<feature type="coiled-coil region" evidence="1">
    <location>
        <begin position="14"/>
        <end position="52"/>
    </location>
</feature>
<gene>
    <name evidence="2" type="ORF">LCGC14_2643290</name>
</gene>
<name>A0A0F8ZWW3_9ZZZZ</name>
<organism evidence="2">
    <name type="scientific">marine sediment metagenome</name>
    <dbReference type="NCBI Taxonomy" id="412755"/>
    <lineage>
        <taxon>unclassified sequences</taxon>
        <taxon>metagenomes</taxon>
        <taxon>ecological metagenomes</taxon>
    </lineage>
</organism>
<proteinExistence type="predicted"/>
<dbReference type="EMBL" id="LAZR01045639">
    <property type="protein sequence ID" value="KKK98382.1"/>
    <property type="molecule type" value="Genomic_DNA"/>
</dbReference>